<evidence type="ECO:0000256" key="8">
    <source>
        <dbReference type="SAM" id="SignalP"/>
    </source>
</evidence>
<dbReference type="PDB" id="1G43">
    <property type="method" value="X-ray"/>
    <property type="resolution" value="2.20 A"/>
    <property type="chains" value="A=28-187"/>
</dbReference>
<dbReference type="SUPFAM" id="SSF49384">
    <property type="entry name" value="Carbohydrate-binding domain"/>
    <property type="match status" value="9"/>
</dbReference>
<reference evidence="12" key="4">
    <citation type="journal article" date="2000" name="J. Mol. Biol.">
        <title>Crystal structure of a cohesin module from Clostridium cellulolyticum: implications for dockerin recognition.</title>
        <authorList>
            <person name="Spinelli S."/>
            <person name="Fierobe H.P."/>
            <person name="Belaich A."/>
            <person name="Belaich J.P."/>
            <person name="Henrissat B."/>
            <person name="Cambillau C."/>
        </authorList>
    </citation>
    <scope>X-RAY CRYSTALLOGRAPHY (2.00 ANGSTROMS) OF 287-428</scope>
</reference>
<dbReference type="PDBsum" id="2VN6"/>
<keyword evidence="13" id="KW-0106">Calcium</keyword>
<protein>
    <submittedName>
        <fullName evidence="10">Scaffolding protein</fullName>
    </submittedName>
</protein>
<evidence type="ECO:0000256" key="4">
    <source>
        <dbReference type="ARBA" id="ARBA00022737"/>
    </source>
</evidence>
<proteinExistence type="evidence at protein level"/>
<feature type="binding site" evidence="13">
    <location>
        <position position="75"/>
    </location>
    <ligand>
        <name>Ca(2+)</name>
        <dbReference type="ChEBI" id="CHEBI:29108"/>
    </ligand>
</feature>
<dbReference type="InterPro" id="IPR008965">
    <property type="entry name" value="CBM2/CBM3_carb-bd_dom_sf"/>
</dbReference>
<dbReference type="CAZy" id="CBM3">
    <property type="family name" value="Carbohydrate-Binding Module Family 3"/>
</dbReference>
<dbReference type="PDB" id="2VN6">
    <property type="method" value="X-ray"/>
    <property type="resolution" value="1.49 A"/>
    <property type="chains" value="A=277-427"/>
</dbReference>
<evidence type="ECO:0000256" key="3">
    <source>
        <dbReference type="ARBA" id="ARBA00022729"/>
    </source>
</evidence>
<dbReference type="InterPro" id="IPR005102">
    <property type="entry name" value="Carbo-bd_X2"/>
</dbReference>
<dbReference type="Pfam" id="PF03442">
    <property type="entry name" value="CBM_X2"/>
    <property type="match status" value="2"/>
</dbReference>
<dbReference type="PDB" id="2VN5">
    <property type="method" value="X-ray"/>
    <property type="resolution" value="1.90 A"/>
    <property type="chains" value="A/C=277-427"/>
</dbReference>
<keyword evidence="5" id="KW-0136">Cellulose degradation</keyword>
<dbReference type="PDBsum" id="2VN5"/>
<dbReference type="PROSITE" id="PS51172">
    <property type="entry name" value="CBM3"/>
    <property type="match status" value="1"/>
</dbReference>
<dbReference type="SMART" id="SM01067">
    <property type="entry name" value="CBM_3"/>
    <property type="match status" value="1"/>
</dbReference>
<keyword evidence="13" id="KW-0479">Metal-binding</keyword>
<evidence type="ECO:0000256" key="1">
    <source>
        <dbReference type="ARBA" id="ARBA00004613"/>
    </source>
</evidence>
<evidence type="ECO:0007829" key="13">
    <source>
        <dbReference type="PDB" id="1G43"/>
    </source>
</evidence>
<evidence type="ECO:0007829" key="11">
    <source>
        <dbReference type="PDB" id="1EHX"/>
    </source>
</evidence>
<keyword evidence="6" id="KW-0119">Carbohydrate metabolism</keyword>
<reference evidence="13" key="3">
    <citation type="journal article" date="2000" name="Acta Crystallogr. D">
        <title>Structure of a family IIIa scaffoldin CBD from the cellulosome of Clostridium cellulolyticum at 2.2 A resolution.</title>
        <authorList>
            <person name="Shimon L.J."/>
            <person name="Pages S."/>
            <person name="Belaich A."/>
            <person name="Belaich J.P."/>
            <person name="Bayer E.A."/>
            <person name="Lamed R."/>
            <person name="Shoham Y."/>
            <person name="Frolow F."/>
        </authorList>
    </citation>
    <scope>X-RAY CRYSTALLOGRAPHY (2.20 ANGSTROMS) OF 28-187 IN COMPLEX WITH CA(2+) AND ZN(2+)</scope>
</reference>
<dbReference type="Gene3D" id="2.60.40.680">
    <property type="match status" value="8"/>
</dbReference>
<feature type="binding site" evidence="13">
    <location>
        <position position="158"/>
    </location>
    <ligand>
        <name>Ca(2+)</name>
        <dbReference type="ChEBI" id="CHEBI:29108"/>
    </ligand>
</feature>
<dbReference type="PDB" id="1G1K">
    <property type="method" value="X-ray"/>
    <property type="resolution" value="2.00 A"/>
    <property type="chains" value="A/B=287-428"/>
</dbReference>
<reference evidence="10" key="2">
    <citation type="journal article" date="1999" name="J. Bacteriol.">
        <title>Sequence analysis of scaffolding protein CipC and ORFXp, a new cohesin-containing protein in Clostridium cellulolyticum: comparison of various cohesin domains and subcellular localization of ORFXp.</title>
        <authorList>
            <person name="Pages S."/>
            <person name="Belaich A."/>
            <person name="Fierobe H.P."/>
            <person name="Tardif C."/>
            <person name="Gaudin C."/>
            <person name="Belaich J.P."/>
        </authorList>
    </citation>
    <scope>NUCLEOTIDE SEQUENCE</scope>
    <source>
        <strain evidence="10">ATCC 35319</strain>
    </source>
</reference>
<evidence type="ECO:0000313" key="10">
    <source>
        <dbReference type="EMBL" id="AAC28899.2"/>
    </source>
</evidence>
<reference evidence="11" key="5">
    <citation type="journal article" date="2000" name="J. Mol. Biol.">
        <title>Solution structure of the module X2 1 of unknown function of the cellulosomal scaffolding protein CipC of Clostridium cellulolyticum.</title>
        <authorList>
            <person name="Mosbah A."/>
            <person name="Belaich A."/>
            <person name="Bornet O."/>
            <person name="Belaich J.P."/>
            <person name="Henrissat B."/>
            <person name="Darbon H."/>
        </authorList>
    </citation>
    <scope>STRUCTURE BY NMR OF 194-287</scope>
</reference>
<feature type="domain" description="CBM3" evidence="9">
    <location>
        <begin position="29"/>
        <end position="188"/>
    </location>
</feature>
<sequence length="1546" mass="158749" precursor="true">MRKKSLAFLLALTMLVTLLGAQLTAFAAGTGVVSVQFNNGSSPASSNSIYARFKVTNTSGSPINLADLKLRYYYTQDADKPLTFWCDHAGYMSGSNYIDATSKVTGSFKAVSPAVTNADHYLEVALNSDAGSLPAGGSIEIQTRFARNDWSNFDQSNDWSYTAAGSYMDWQKISAFVGGTLAYGSTPDGGNPPPQDPTINPTSISAKAGSFADTKITLTPNGNTFNGISELQSSQYTKGTNEVTLLASYLNTLPENTTKTLTFDFGVGTKNPKLTITVLPKDIPGDSLKVTVGTANGKPGDTVTVPVTFADVAKMKNVGTCNFYLGYDASLLEVVSVDAGPIVKNAAVNFSSSASNGTISFLFLDNTITDELITADGVFANIKFKLKSVTAKTTTPVTFKDGGAFGDGTMSKIASVTKTNGSVTIDPGTQPTKELKVAVGTANGKPGDTVTVPVTFADVVNVGNVGTCNFYLAYDASLLEVVSVDAGPIVKNAAVNFSSSASNGTISFLFLDNTITDELITSDGVFANIKFKLKSVATKTTTPVTFKDGGAFGDGTMAKIATVTKTNGSVTIDPGTQPTKELKVAVGTANGKPGDTVTVPVTFADVASAGNVGTCNFYLAYDASLLEVVSVDAGPIVKNAAVNFSSSASNGSISFLFLDNTITDELITADGVFANIKFKLKSVAAKTTTPVTFKDGGAFGDGTMTKIATVTKTNGSVTIDPGTQPTKELKVAVGTAEGNVGDTVTVPVTFADVASAGNVGTCNFYLAYDASLLDVVSVAAGPIVKNAAVNFSSSASNGSISFLFLDNTITDELITADGVFANITFKLKSVTAKTTTPVTFKDGGAFGDGTMAKIATVTKTNGSVTIVPGIQPTKELKVAVGTAEGNVGDTVTVPVTFADVASAGNVGTCNFYLAYDASLLDVVSVAAGPIVKNAAVNFSSSASNGSISFLFLDNTITDELITADGVFANISFKLKSVTSKTTTPVTFKDGGAFGDGTMAKIATVIKTNGSVTIVPGIQPTKELKVAVGTAEGNVGDTVTVPVTFADVASAGNVGTCNFYLAYDASLLDVVSHAAGPIVKNRAVNFSSSASNGSISFLFLDNTITDELITADGVFANITFKLKSVAAKTTTPVTFKDGGAFGDGTMAKIATVTKTNGSVTIVPGIQPTKELKVAVGTASGKAGDTVTVPVTFADVATVGNVGTCNFYVTYDTNLLEVASVTPGSIVTNAAVNFSSSTSNGTISFLFLDNTITDQLIKTDGTFAEIKFKLKSVTAKTTTPVAFKDGGAFGDGTMAKIATVTKTNGSVTIDVGDVTPVNPTITPSTASFDKYVPANVNVTLTPNGNTFKGITGLTSGTDFTVSNNVVTISKSYLSTLAVGSKTLTFDFGVTNNPVLTLTITDSTPVVTGLGVKIASVTGKTGDTITVPVTLSNVVKSGNVGTCNFYITYDASMLQAVSATAGDIVLNAPVNFSSSINATTGTISILFLDNTIGDQLITSDGVVANLTFKVVGTSSTTTPIAFKAGGAFGNGNMSKISDITFTNGSAKLN</sequence>
<comment type="subcellular location">
    <subcellularLocation>
        <location evidence="1">Secreted</location>
    </subcellularLocation>
</comment>
<dbReference type="Pfam" id="PF00963">
    <property type="entry name" value="Cohesin"/>
    <property type="match status" value="8"/>
</dbReference>
<gene>
    <name evidence="10" type="primary">cipC</name>
</gene>
<dbReference type="Gene3D" id="2.60.40.10">
    <property type="entry name" value="Immunoglobulins"/>
    <property type="match status" value="2"/>
</dbReference>
<dbReference type="InterPro" id="IPR013783">
    <property type="entry name" value="Ig-like_fold"/>
</dbReference>
<evidence type="ECO:0007829" key="15">
    <source>
        <dbReference type="PDB" id="2VN6"/>
    </source>
</evidence>
<feature type="binding site" evidence="13">
    <location>
        <position position="77"/>
    </location>
    <ligand>
        <name>Ca(2+)</name>
        <dbReference type="ChEBI" id="CHEBI:29108"/>
    </ligand>
</feature>
<evidence type="ECO:0000256" key="6">
    <source>
        <dbReference type="ARBA" id="ARBA00023277"/>
    </source>
</evidence>
<dbReference type="PDBsum" id="1EHX"/>
<dbReference type="SMR" id="Q45996"/>
<keyword evidence="11 12" id="KW-0002">3D-structure</keyword>
<dbReference type="EvolutionaryTrace" id="Q45996"/>
<dbReference type="Gene3D" id="2.60.40.710">
    <property type="entry name" value="Endoglucanase-like"/>
    <property type="match status" value="1"/>
</dbReference>
<reference evidence="14 15" key="7">
    <citation type="journal article" date="2008" name="J. Biol. Chem.">
        <title>The Clostridium cellulolyticum dockerin displays a dual binding mode for its cohesin partner.</title>
        <authorList>
            <person name="Pinheiro B.A."/>
            <person name="Proctor M.R."/>
            <person name="Martinez-Fleites C."/>
            <person name="Prates J.A."/>
            <person name="Money V.A."/>
            <person name="Davies G.J."/>
            <person name="Bayer E.A."/>
            <person name="Fontesm C.M."/>
            <person name="Fierobe H.P."/>
            <person name="Gilbert H.J."/>
        </authorList>
    </citation>
    <scope>X-RAY CRYSTALLOGRAPHY (1.49 ANGSTROMS) OF 277-427</scope>
</reference>
<dbReference type="GO" id="GO:0030245">
    <property type="term" value="P:cellulose catabolic process"/>
    <property type="evidence" value="ECO:0007669"/>
    <property type="project" value="UniProtKB-KW"/>
</dbReference>
<keyword evidence="4" id="KW-0677">Repeat</keyword>
<evidence type="ECO:0007829" key="12">
    <source>
        <dbReference type="PDB" id="1G1K"/>
    </source>
</evidence>
<dbReference type="InterPro" id="IPR036966">
    <property type="entry name" value="CBM3_sf"/>
</dbReference>
<dbReference type="CDD" id="cd08548">
    <property type="entry name" value="Type_I_cohesin_like"/>
    <property type="match status" value="8"/>
</dbReference>
<keyword evidence="3 8" id="KW-0732">Signal</keyword>
<dbReference type="GO" id="GO:0005576">
    <property type="term" value="C:extracellular region"/>
    <property type="evidence" value="ECO:0007669"/>
    <property type="project" value="UniProtKB-SubCell"/>
</dbReference>
<feature type="signal peptide" evidence="8">
    <location>
        <begin position="1"/>
        <end position="27"/>
    </location>
</feature>
<name>Q45996_9FIRM</name>
<feature type="chain" id="PRO_5004232087" evidence="8">
    <location>
        <begin position="28"/>
        <end position="1546"/>
    </location>
</feature>
<feature type="binding site" evidence="13">
    <location>
        <position position="120"/>
    </location>
    <ligand>
        <name>Zn(2+)</name>
        <dbReference type="ChEBI" id="CHEBI:29105"/>
    </ligand>
</feature>
<dbReference type="PDBsum" id="1G43"/>
<dbReference type="GO" id="GO:0030248">
    <property type="term" value="F:cellulose binding"/>
    <property type="evidence" value="ECO:0007669"/>
    <property type="project" value="InterPro"/>
</dbReference>
<dbReference type="PIR" id="PC6006">
    <property type="entry name" value="PC6006"/>
</dbReference>
<feature type="binding site" evidence="13">
    <location>
        <position position="154"/>
    </location>
    <ligand>
        <name>Ca(2+)</name>
        <dbReference type="ChEBI" id="CHEBI:29108"/>
    </ligand>
</feature>
<dbReference type="EMBL" id="U40345">
    <property type="protein sequence ID" value="AAC28899.2"/>
    <property type="molecule type" value="Genomic_DNA"/>
</dbReference>
<dbReference type="PDBsum" id="1G1K"/>
<dbReference type="PDB" id="1EHX">
    <property type="method" value="NMR"/>
    <property type="chains" value="A=194-287"/>
</dbReference>
<keyword evidence="7" id="KW-0624">Polysaccharide degradation</keyword>
<dbReference type="SUPFAM" id="SSF81296">
    <property type="entry name" value="E set domains"/>
    <property type="match status" value="2"/>
</dbReference>
<evidence type="ECO:0007829" key="14">
    <source>
        <dbReference type="PDB" id="2VN5"/>
    </source>
</evidence>
<reference evidence="10" key="6">
    <citation type="submission" date="2005-07" db="EMBL/GenBank/DDBJ databases">
        <authorList>
            <person name="Ma J."/>
        </authorList>
    </citation>
    <scope>NUCLEOTIDE SEQUENCE</scope>
    <source>
        <strain evidence="10">ATCC 35319</strain>
    </source>
</reference>
<organism evidence="10">
    <name type="scientific">Ruminiclostridium cellulolyticum</name>
    <dbReference type="NCBI Taxonomy" id="1521"/>
    <lineage>
        <taxon>Bacteria</taxon>
        <taxon>Bacillati</taxon>
        <taxon>Bacillota</taxon>
        <taxon>Clostridia</taxon>
        <taxon>Eubacteriales</taxon>
        <taxon>Oscillospiraceae</taxon>
        <taxon>Ruminiclostridium</taxon>
    </lineage>
</organism>
<evidence type="ECO:0000256" key="2">
    <source>
        <dbReference type="ARBA" id="ARBA00022525"/>
    </source>
</evidence>
<evidence type="ECO:0000256" key="5">
    <source>
        <dbReference type="ARBA" id="ARBA00023001"/>
    </source>
</evidence>
<accession>Q45996</accession>
<reference evidence="10" key="1">
    <citation type="journal article" date="1996" name="J. Bacteriol.">
        <title>Interaction between the endoglucanase CelA and the scaffolding protein CipC of the Clostridium cellulolyticum cellulosome.</title>
        <authorList>
            <person name="Pages S."/>
            <person name="Belaich A."/>
            <person name="Tardif C."/>
            <person name="Reverbel-Leroy C."/>
            <person name="Gaudin C."/>
            <person name="Belaich J.P."/>
        </authorList>
    </citation>
    <scope>NUCLEOTIDE SEQUENCE</scope>
    <source>
        <strain evidence="10">ATCC 35319</strain>
    </source>
</reference>
<evidence type="ECO:0000256" key="7">
    <source>
        <dbReference type="ARBA" id="ARBA00023326"/>
    </source>
</evidence>
<dbReference type="InterPro" id="IPR002102">
    <property type="entry name" value="Cohesin_dom"/>
</dbReference>
<dbReference type="InterPro" id="IPR001956">
    <property type="entry name" value="CBM3"/>
</dbReference>
<dbReference type="GO" id="GO:0046872">
    <property type="term" value="F:metal ion binding"/>
    <property type="evidence" value="ECO:0007669"/>
    <property type="project" value="UniProtKB-KW"/>
</dbReference>
<keyword evidence="13" id="KW-0862">Zinc</keyword>
<dbReference type="InterPro" id="IPR014756">
    <property type="entry name" value="Ig_E-set"/>
</dbReference>
<feature type="binding site" evidence="13">
    <location>
        <position position="157"/>
    </location>
    <ligand>
        <name>Ca(2+)</name>
        <dbReference type="ChEBI" id="CHEBI:29108"/>
    </ligand>
</feature>
<evidence type="ECO:0000259" key="9">
    <source>
        <dbReference type="PROSITE" id="PS51172"/>
    </source>
</evidence>
<dbReference type="Pfam" id="PF00942">
    <property type="entry name" value="CBM_3"/>
    <property type="match status" value="1"/>
</dbReference>
<keyword evidence="2" id="KW-0964">Secreted</keyword>